<evidence type="ECO:0000256" key="1">
    <source>
        <dbReference type="SAM" id="MobiDB-lite"/>
    </source>
</evidence>
<accession>B8IIN5</accession>
<sequence length="132" mass="14628">MKVDLIATTAMRYGGRALKPGESFRASRRDARTLAAIGKAKEPEPATVENPAIAEPELSEPERQEAEAPRPAEPKNAEQERVERLEALRSQYRAVTGEDPDLRWGISRLETAIASAASANQTYSRRDLRPED</sequence>
<protein>
    <submittedName>
        <fullName evidence="2">Uncharacterized protein</fullName>
    </submittedName>
</protein>
<evidence type="ECO:0000313" key="2">
    <source>
        <dbReference type="EMBL" id="ACL59912.1"/>
    </source>
</evidence>
<reference evidence="2 3" key="1">
    <citation type="submission" date="2009-01" db="EMBL/GenBank/DDBJ databases">
        <title>Complete sequence of chromosome of Methylobacterium nodulans ORS 2060.</title>
        <authorList>
            <consortium name="US DOE Joint Genome Institute"/>
            <person name="Lucas S."/>
            <person name="Copeland A."/>
            <person name="Lapidus A."/>
            <person name="Glavina del Rio T."/>
            <person name="Dalin E."/>
            <person name="Tice H."/>
            <person name="Bruce D."/>
            <person name="Goodwin L."/>
            <person name="Pitluck S."/>
            <person name="Sims D."/>
            <person name="Brettin T."/>
            <person name="Detter J.C."/>
            <person name="Han C."/>
            <person name="Larimer F."/>
            <person name="Land M."/>
            <person name="Hauser L."/>
            <person name="Kyrpides N."/>
            <person name="Ivanova N."/>
            <person name="Marx C.J."/>
            <person name="Richardson P."/>
        </authorList>
    </citation>
    <scope>NUCLEOTIDE SEQUENCE [LARGE SCALE GENOMIC DNA]</scope>
    <source>
        <strain evidence="3">LMG 21967 / CNCM I-2342 / ORS 2060</strain>
    </source>
</reference>
<gene>
    <name evidence="2" type="ordered locus">Mnod_5066</name>
</gene>
<dbReference type="OrthoDB" id="7875791at2"/>
<dbReference type="HOGENOM" id="CLU_1914621_0_0_5"/>
<feature type="region of interest" description="Disordered" evidence="1">
    <location>
        <begin position="23"/>
        <end position="83"/>
    </location>
</feature>
<feature type="compositionally biased region" description="Basic and acidic residues" evidence="1">
    <location>
        <begin position="60"/>
        <end position="83"/>
    </location>
</feature>
<name>B8IIN5_METNO</name>
<keyword evidence="3" id="KW-1185">Reference proteome</keyword>
<proteinExistence type="predicted"/>
<dbReference type="Proteomes" id="UP000008207">
    <property type="component" value="Chromosome"/>
</dbReference>
<dbReference type="AlphaFoldDB" id="B8IIN5"/>
<dbReference type="STRING" id="460265.Mnod_5066"/>
<dbReference type="KEGG" id="mno:Mnod_5066"/>
<evidence type="ECO:0000313" key="3">
    <source>
        <dbReference type="Proteomes" id="UP000008207"/>
    </source>
</evidence>
<dbReference type="EMBL" id="CP001349">
    <property type="protein sequence ID" value="ACL59912.1"/>
    <property type="molecule type" value="Genomic_DNA"/>
</dbReference>
<organism evidence="2 3">
    <name type="scientific">Methylobacterium nodulans (strain LMG 21967 / CNCM I-2342 / ORS 2060)</name>
    <dbReference type="NCBI Taxonomy" id="460265"/>
    <lineage>
        <taxon>Bacteria</taxon>
        <taxon>Pseudomonadati</taxon>
        <taxon>Pseudomonadota</taxon>
        <taxon>Alphaproteobacteria</taxon>
        <taxon>Hyphomicrobiales</taxon>
        <taxon>Methylobacteriaceae</taxon>
        <taxon>Methylobacterium</taxon>
    </lineage>
</organism>
<dbReference type="RefSeq" id="WP_015931532.1">
    <property type="nucleotide sequence ID" value="NC_011894.1"/>
</dbReference>